<evidence type="ECO:0000256" key="3">
    <source>
        <dbReference type="ARBA" id="ARBA00022737"/>
    </source>
</evidence>
<evidence type="ECO:0000256" key="6">
    <source>
        <dbReference type="SAM" id="MobiDB-lite"/>
    </source>
</evidence>
<keyword evidence="5" id="KW-0539">Nucleus</keyword>
<evidence type="ECO:0000256" key="5">
    <source>
        <dbReference type="ARBA" id="ARBA00023242"/>
    </source>
</evidence>
<dbReference type="GO" id="GO:0008380">
    <property type="term" value="P:RNA splicing"/>
    <property type="evidence" value="ECO:0007669"/>
    <property type="project" value="UniProtKB-KW"/>
</dbReference>
<gene>
    <name evidence="7" type="primary">SART3_1</name>
    <name evidence="7" type="ORF">Ciccas_003520</name>
</gene>
<sequence>MSDSEADNSSTSSNSSSEHTNTPLSTFSKEEVQKLLENVKHNLLVNPSSYDDLVQLIKLLSHLKDKEALSVARNSMHKIYPLTPELWKEWIADEISEASDVLTKKKVEKYFILALEDYQSIEIWLEYCQFAISIVDLADAESLAYSRNIFDRALLSFGSHFTEGFLLFDVFREFEKLVLTTYGEDIEPEKLIILDNIYRRQLKIPSQNINSVYEEYKNFLEALPDYTGIPPNVTSDYENSLVKTKLLEPFEDKLLIDDDTSLVWLDYLEFLIRNRIGTKSGHSKNVCHLFSPSEIKTAFERAISDTCIQSEIWLKFFSYLEQHLQAELGFIVQTYRRAIRNVPWHADIWLGYLLALEQEIQINLPPPSSANGSSSHETDRFPPHCQLSIYKPLTSKLHTYLRVTL</sequence>
<keyword evidence="3" id="KW-0677">Repeat</keyword>
<dbReference type="InterPro" id="IPR011990">
    <property type="entry name" value="TPR-like_helical_dom_sf"/>
</dbReference>
<dbReference type="Proteomes" id="UP001626550">
    <property type="component" value="Unassembled WGS sequence"/>
</dbReference>
<dbReference type="PANTHER" id="PTHR17204">
    <property type="entry name" value="PRE-MRNA PROCESSING PROTEIN PRP39-RELATED"/>
    <property type="match status" value="1"/>
</dbReference>
<evidence type="ECO:0000256" key="1">
    <source>
        <dbReference type="ARBA" id="ARBA00004123"/>
    </source>
</evidence>
<evidence type="ECO:0000313" key="7">
    <source>
        <dbReference type="EMBL" id="KAL3317828.1"/>
    </source>
</evidence>
<feature type="compositionally biased region" description="Low complexity" evidence="6">
    <location>
        <begin position="7"/>
        <end position="18"/>
    </location>
</feature>
<evidence type="ECO:0000256" key="2">
    <source>
        <dbReference type="ARBA" id="ARBA00022664"/>
    </source>
</evidence>
<accession>A0ABD2QE50</accession>
<dbReference type="GO" id="GO:0005634">
    <property type="term" value="C:nucleus"/>
    <property type="evidence" value="ECO:0007669"/>
    <property type="project" value="UniProtKB-SubCell"/>
</dbReference>
<comment type="caution">
    <text evidence="7">The sequence shown here is derived from an EMBL/GenBank/DDBJ whole genome shotgun (WGS) entry which is preliminary data.</text>
</comment>
<protein>
    <submittedName>
        <fullName evidence="7">Squamous cell carcinoma antigen recognized by T-cells 3</fullName>
    </submittedName>
</protein>
<dbReference type="SUPFAM" id="SSF48452">
    <property type="entry name" value="TPR-like"/>
    <property type="match status" value="1"/>
</dbReference>
<keyword evidence="4" id="KW-0508">mRNA splicing</keyword>
<evidence type="ECO:0000313" key="8">
    <source>
        <dbReference type="Proteomes" id="UP001626550"/>
    </source>
</evidence>
<dbReference type="PANTHER" id="PTHR17204:SF25">
    <property type="entry name" value="RRM DOMAIN-CONTAINING PROTEIN"/>
    <property type="match status" value="1"/>
</dbReference>
<name>A0ABD2QE50_9PLAT</name>
<proteinExistence type="predicted"/>
<dbReference type="AlphaFoldDB" id="A0ABD2QE50"/>
<dbReference type="Pfam" id="PF23240">
    <property type="entry name" value="HAT_PRP39_N"/>
    <property type="match status" value="1"/>
</dbReference>
<dbReference type="InterPro" id="IPR003107">
    <property type="entry name" value="HAT"/>
</dbReference>
<dbReference type="SMART" id="SM00386">
    <property type="entry name" value="HAT"/>
    <property type="match status" value="5"/>
</dbReference>
<dbReference type="Gene3D" id="1.25.40.10">
    <property type="entry name" value="Tetratricopeptide repeat domain"/>
    <property type="match status" value="2"/>
</dbReference>
<keyword evidence="8" id="KW-1185">Reference proteome</keyword>
<feature type="region of interest" description="Disordered" evidence="6">
    <location>
        <begin position="1"/>
        <end position="25"/>
    </location>
</feature>
<dbReference type="EMBL" id="JBJKFK010000324">
    <property type="protein sequence ID" value="KAL3317828.1"/>
    <property type="molecule type" value="Genomic_DNA"/>
</dbReference>
<dbReference type="GO" id="GO:0006397">
    <property type="term" value="P:mRNA processing"/>
    <property type="evidence" value="ECO:0007669"/>
    <property type="project" value="UniProtKB-KW"/>
</dbReference>
<organism evidence="7 8">
    <name type="scientific">Cichlidogyrus casuarinus</name>
    <dbReference type="NCBI Taxonomy" id="1844966"/>
    <lineage>
        <taxon>Eukaryota</taxon>
        <taxon>Metazoa</taxon>
        <taxon>Spiralia</taxon>
        <taxon>Lophotrochozoa</taxon>
        <taxon>Platyhelminthes</taxon>
        <taxon>Monogenea</taxon>
        <taxon>Monopisthocotylea</taxon>
        <taxon>Dactylogyridea</taxon>
        <taxon>Ancyrocephalidae</taxon>
        <taxon>Cichlidogyrus</taxon>
    </lineage>
</organism>
<evidence type="ECO:0000256" key="4">
    <source>
        <dbReference type="ARBA" id="ARBA00023187"/>
    </source>
</evidence>
<reference evidence="7 8" key="1">
    <citation type="submission" date="2024-11" db="EMBL/GenBank/DDBJ databases">
        <title>Adaptive evolution of stress response genes in parasites aligns with host niche diversity.</title>
        <authorList>
            <person name="Hahn C."/>
            <person name="Resl P."/>
        </authorList>
    </citation>
    <scope>NUCLEOTIDE SEQUENCE [LARGE SCALE GENOMIC DNA]</scope>
    <source>
        <strain evidence="7">EGGRZ-B1_66</strain>
        <tissue evidence="7">Body</tissue>
    </source>
</reference>
<keyword evidence="2" id="KW-0507">mRNA processing</keyword>
<comment type="subcellular location">
    <subcellularLocation>
        <location evidence="1">Nucleus</location>
    </subcellularLocation>
</comment>